<feature type="compositionally biased region" description="Basic and acidic residues" evidence="1">
    <location>
        <begin position="538"/>
        <end position="556"/>
    </location>
</feature>
<feature type="region of interest" description="Disordered" evidence="1">
    <location>
        <begin position="448"/>
        <end position="564"/>
    </location>
</feature>
<evidence type="ECO:0000313" key="3">
    <source>
        <dbReference type="Proteomes" id="UP000494040"/>
    </source>
</evidence>
<organism evidence="2 3">
    <name type="scientific">Cimex lectularius</name>
    <name type="common">Bed bug</name>
    <name type="synonym">Acanthia lectularia</name>
    <dbReference type="NCBI Taxonomy" id="79782"/>
    <lineage>
        <taxon>Eukaryota</taxon>
        <taxon>Metazoa</taxon>
        <taxon>Ecdysozoa</taxon>
        <taxon>Arthropoda</taxon>
        <taxon>Hexapoda</taxon>
        <taxon>Insecta</taxon>
        <taxon>Pterygota</taxon>
        <taxon>Neoptera</taxon>
        <taxon>Paraneoptera</taxon>
        <taxon>Hemiptera</taxon>
        <taxon>Heteroptera</taxon>
        <taxon>Panheteroptera</taxon>
        <taxon>Cimicomorpha</taxon>
        <taxon>Cimicidae</taxon>
        <taxon>Cimex</taxon>
    </lineage>
</organism>
<name>A0A8I6R802_CIMLE</name>
<feature type="compositionally biased region" description="Acidic residues" evidence="1">
    <location>
        <begin position="453"/>
        <end position="514"/>
    </location>
</feature>
<feature type="compositionally biased region" description="Basic and acidic residues" evidence="1">
    <location>
        <begin position="515"/>
        <end position="526"/>
    </location>
</feature>
<dbReference type="GeneID" id="106661786"/>
<feature type="compositionally biased region" description="Polar residues" evidence="1">
    <location>
        <begin position="651"/>
        <end position="687"/>
    </location>
</feature>
<feature type="compositionally biased region" description="Basic and acidic residues" evidence="1">
    <location>
        <begin position="623"/>
        <end position="633"/>
    </location>
</feature>
<keyword evidence="3" id="KW-1185">Reference proteome</keyword>
<dbReference type="Proteomes" id="UP000494040">
    <property type="component" value="Unassembled WGS sequence"/>
</dbReference>
<dbReference type="AlphaFoldDB" id="A0A8I6R802"/>
<sequence>MTAHENHAISFHNHQILSAPKETPRIILSVGQQIKLVEDLENPRSSLVRCAEIASLLLEYVSSNETRNDDLFILTTSSCLNKFNNILEECDLAWPRKFHSTVVALISGLTYSRDCVTYINMNNSNLLGNVYNLIKLCIPVFETSRSKLAWTTEERLSFTLLWNHCVLISSKFAIDPEKPFDIVPDLAIFIFKKIKYVFDKLISGELEANEWDFDNYGLCIIIYMLNVLNFTQYAQLFAKFGLDPIFRFLSIKRVPADFTERTKALDIGICQIINLLSHYVPEELLAADFTQAFTNYIWLNSDYIMHYHRVYSEEKLLLIILNTLIDFSRLSTQAALEFHCLGLPSLLTKFMNVPIDRYNYEIEDLNFDLQMEPFRPPPRPNHAKKHILRDLRGVVLFTIITIECEVRQRVYGVDLSDDELLDASRGLEEFLPDDIKARLAQLLPRIRYKNDDGNDQDDNSDKEYNDDDDGEFDNDDYGDLDGDFDQEDVAEGEEEEEEEEEEVEGEEEEEEELMEDGHDLESENDHVVNVLSTGVMHMDIDHTEEQNESGDEHTPGQEECSTTIELSSSVISDLEISIAKQSDEEHNTSQEEQILMDIGSDDKPDHEEDELSSVNIFESSSEIETKPSPRADLSDEISGTTLCLSEPPSDVSLQNEPPSDVSLQNDPPSSTSLQSEKSPQILYSSSPEPKKDADMTVEQLGNELQLPSPRQLSDLTDVQTDNQNEENLLSEPLDFNITTAETSGSEFTSK</sequence>
<evidence type="ECO:0000256" key="1">
    <source>
        <dbReference type="SAM" id="MobiDB-lite"/>
    </source>
</evidence>
<feature type="region of interest" description="Disordered" evidence="1">
    <location>
        <begin position="578"/>
        <end position="695"/>
    </location>
</feature>
<dbReference type="KEGG" id="clec:106661786"/>
<feature type="compositionally biased region" description="Polar residues" evidence="1">
    <location>
        <begin position="612"/>
        <end position="622"/>
    </location>
</feature>
<dbReference type="RefSeq" id="XP_014240905.1">
    <property type="nucleotide sequence ID" value="XM_014385419.2"/>
</dbReference>
<accession>A0A8I6R802</accession>
<protein>
    <submittedName>
        <fullName evidence="2">Uncharacterized protein</fullName>
    </submittedName>
</protein>
<dbReference type="EnsemblMetazoa" id="XM_014385419.2">
    <property type="protein sequence ID" value="XP_014240905.1"/>
    <property type="gene ID" value="LOC106661786"/>
</dbReference>
<proteinExistence type="predicted"/>
<evidence type="ECO:0000313" key="2">
    <source>
        <dbReference type="EnsemblMetazoa" id="XP_014240905.1"/>
    </source>
</evidence>
<reference evidence="2" key="1">
    <citation type="submission" date="2022-01" db="UniProtKB">
        <authorList>
            <consortium name="EnsemblMetazoa"/>
        </authorList>
    </citation>
    <scope>IDENTIFICATION</scope>
</reference>